<evidence type="ECO:0000313" key="2">
    <source>
        <dbReference type="EMBL" id="SNR45673.1"/>
    </source>
</evidence>
<feature type="compositionally biased region" description="Basic and acidic residues" evidence="1">
    <location>
        <begin position="12"/>
        <end position="22"/>
    </location>
</feature>
<organism evidence="2 3">
    <name type="scientific">Halorubrum vacuolatum</name>
    <name type="common">Natronobacterium vacuolatum</name>
    <dbReference type="NCBI Taxonomy" id="63740"/>
    <lineage>
        <taxon>Archaea</taxon>
        <taxon>Methanobacteriati</taxon>
        <taxon>Methanobacteriota</taxon>
        <taxon>Stenosarchaea group</taxon>
        <taxon>Halobacteria</taxon>
        <taxon>Halobacteriales</taxon>
        <taxon>Haloferacaceae</taxon>
        <taxon>Halorubrum</taxon>
    </lineage>
</organism>
<dbReference type="InterPro" id="IPR036388">
    <property type="entry name" value="WH-like_DNA-bd_sf"/>
</dbReference>
<evidence type="ECO:0000313" key="3">
    <source>
        <dbReference type="Proteomes" id="UP000198397"/>
    </source>
</evidence>
<dbReference type="Pfam" id="PF25212">
    <property type="entry name" value="HVO_A0114"/>
    <property type="match status" value="1"/>
</dbReference>
<feature type="region of interest" description="Disordered" evidence="1">
    <location>
        <begin position="1"/>
        <end position="22"/>
    </location>
</feature>
<accession>A0A238WH67</accession>
<dbReference type="AlphaFoldDB" id="A0A238WH67"/>
<name>A0A238WH67_HALVU</name>
<sequence length="121" mass="13628">MSDTDVESPVASKHDAEHDRATRRAEMARALARGGMEGVQIITWETADEVVTPKRREIIELLGRTDVPSVRALSRELERDKAQVSRDLALLAEHGIIRYETRGNAKQPRLTQKHLGVELIH</sequence>
<proteinExistence type="predicted"/>
<keyword evidence="3" id="KW-1185">Reference proteome</keyword>
<dbReference type="Gene3D" id="1.10.10.10">
    <property type="entry name" value="Winged helix-like DNA-binding domain superfamily/Winged helix DNA-binding domain"/>
    <property type="match status" value="1"/>
</dbReference>
<dbReference type="InterPro" id="IPR036390">
    <property type="entry name" value="WH_DNA-bd_sf"/>
</dbReference>
<gene>
    <name evidence="2" type="ORF">SAMN06264855_107140</name>
</gene>
<evidence type="ECO:0000256" key="1">
    <source>
        <dbReference type="SAM" id="MobiDB-lite"/>
    </source>
</evidence>
<dbReference type="EMBL" id="FZNQ01000007">
    <property type="protein sequence ID" value="SNR45673.1"/>
    <property type="molecule type" value="Genomic_DNA"/>
</dbReference>
<dbReference type="RefSeq" id="WP_245809936.1">
    <property type="nucleotide sequence ID" value="NZ_FZNQ01000007.1"/>
</dbReference>
<dbReference type="Proteomes" id="UP000198397">
    <property type="component" value="Unassembled WGS sequence"/>
</dbReference>
<dbReference type="SUPFAM" id="SSF46785">
    <property type="entry name" value="Winged helix' DNA-binding domain"/>
    <property type="match status" value="1"/>
</dbReference>
<protein>
    <submittedName>
        <fullName evidence="2">Regulatory protein, arsR family</fullName>
    </submittedName>
</protein>
<reference evidence="2 3" key="1">
    <citation type="submission" date="2017-06" db="EMBL/GenBank/DDBJ databases">
        <authorList>
            <person name="Kim H.J."/>
            <person name="Triplett B.A."/>
        </authorList>
    </citation>
    <scope>NUCLEOTIDE SEQUENCE [LARGE SCALE GENOMIC DNA]</scope>
    <source>
        <strain evidence="2 3">DSM 8800</strain>
    </source>
</reference>